<sequence>MKNIMKLNDTIIRTASLDDMKKLLFFEQELIKAERPFDPTLKSSDVTYYDIDKMITSTEVELLVAEVDGEVIGCGYARIDHAKVYVKYAQYGYLGFMYVDPKYRGLGVIHKIIERLTEWTTSKGITELRLEVYQANESAIKAYEKVGFSKHSVQMRKEV</sequence>
<dbReference type="SUPFAM" id="SSF55729">
    <property type="entry name" value="Acyl-CoA N-acyltransferases (Nat)"/>
    <property type="match status" value="1"/>
</dbReference>
<feature type="domain" description="N-acetyltransferase" evidence="3">
    <location>
        <begin position="10"/>
        <end position="159"/>
    </location>
</feature>
<evidence type="ECO:0000259" key="3">
    <source>
        <dbReference type="PROSITE" id="PS51186"/>
    </source>
</evidence>
<evidence type="ECO:0000256" key="2">
    <source>
        <dbReference type="ARBA" id="ARBA00023315"/>
    </source>
</evidence>
<protein>
    <submittedName>
        <fullName evidence="4">GNAT family N-acetyltransferase</fullName>
    </submittedName>
</protein>
<evidence type="ECO:0000313" key="4">
    <source>
        <dbReference type="EMBL" id="MCC9071178.1"/>
    </source>
</evidence>
<keyword evidence="5" id="KW-1185">Reference proteome</keyword>
<dbReference type="PANTHER" id="PTHR43877">
    <property type="entry name" value="AMINOALKYLPHOSPHONATE N-ACETYLTRANSFERASE-RELATED-RELATED"/>
    <property type="match status" value="1"/>
</dbReference>
<keyword evidence="2" id="KW-0012">Acyltransferase</keyword>
<dbReference type="RefSeq" id="WP_229987804.1">
    <property type="nucleotide sequence ID" value="NZ_JAJJMO010000001.1"/>
</dbReference>
<dbReference type="InterPro" id="IPR016181">
    <property type="entry name" value="Acyl_CoA_acyltransferase"/>
</dbReference>
<dbReference type="CDD" id="cd04301">
    <property type="entry name" value="NAT_SF"/>
    <property type="match status" value="1"/>
</dbReference>
<dbReference type="InterPro" id="IPR000182">
    <property type="entry name" value="GNAT_dom"/>
</dbReference>
<dbReference type="Gene3D" id="3.40.630.30">
    <property type="match status" value="1"/>
</dbReference>
<dbReference type="Pfam" id="PF00583">
    <property type="entry name" value="Acetyltransf_1"/>
    <property type="match status" value="1"/>
</dbReference>
<dbReference type="Proteomes" id="UP001430919">
    <property type="component" value="Unassembled WGS sequence"/>
</dbReference>
<proteinExistence type="predicted"/>
<name>A0ABS8MR01_9FLAO</name>
<dbReference type="PANTHER" id="PTHR43877:SF2">
    <property type="entry name" value="AMINOALKYLPHOSPHONATE N-ACETYLTRANSFERASE-RELATED"/>
    <property type="match status" value="1"/>
</dbReference>
<dbReference type="PROSITE" id="PS51186">
    <property type="entry name" value="GNAT"/>
    <property type="match status" value="1"/>
</dbReference>
<gene>
    <name evidence="4" type="ORF">LNQ49_06175</name>
</gene>
<reference evidence="4" key="1">
    <citation type="submission" date="2021-11" db="EMBL/GenBank/DDBJ databases">
        <title>Description of novel Flavobacterium species.</title>
        <authorList>
            <person name="Saticioglu I.B."/>
            <person name="Ay H."/>
            <person name="Altun S."/>
            <person name="Duman M."/>
        </authorList>
    </citation>
    <scope>NUCLEOTIDE SEQUENCE</scope>
    <source>
        <strain evidence="4">F-65</strain>
    </source>
</reference>
<evidence type="ECO:0000313" key="5">
    <source>
        <dbReference type="Proteomes" id="UP001430919"/>
    </source>
</evidence>
<keyword evidence="1" id="KW-0808">Transferase</keyword>
<organism evidence="4 5">
    <name type="scientific">Flavobacterium pisciphilum</name>
    <dbReference type="NCBI Taxonomy" id="2893755"/>
    <lineage>
        <taxon>Bacteria</taxon>
        <taxon>Pseudomonadati</taxon>
        <taxon>Bacteroidota</taxon>
        <taxon>Flavobacteriia</taxon>
        <taxon>Flavobacteriales</taxon>
        <taxon>Flavobacteriaceae</taxon>
        <taxon>Flavobacterium</taxon>
    </lineage>
</organism>
<dbReference type="InterPro" id="IPR050832">
    <property type="entry name" value="Bact_Acetyltransf"/>
</dbReference>
<accession>A0ABS8MR01</accession>
<comment type="caution">
    <text evidence="4">The sequence shown here is derived from an EMBL/GenBank/DDBJ whole genome shotgun (WGS) entry which is preliminary data.</text>
</comment>
<dbReference type="EMBL" id="JAJJMO010000001">
    <property type="protein sequence ID" value="MCC9071178.1"/>
    <property type="molecule type" value="Genomic_DNA"/>
</dbReference>
<evidence type="ECO:0000256" key="1">
    <source>
        <dbReference type="ARBA" id="ARBA00022679"/>
    </source>
</evidence>